<accession>A0A2J7ZS83</accession>
<dbReference type="GO" id="GO:0006508">
    <property type="term" value="P:proteolysis"/>
    <property type="evidence" value="ECO:0007669"/>
    <property type="project" value="UniProtKB-KW"/>
</dbReference>
<dbReference type="GO" id="GO:0005524">
    <property type="term" value="F:ATP binding"/>
    <property type="evidence" value="ECO:0007669"/>
    <property type="project" value="InterPro"/>
</dbReference>
<evidence type="ECO:0000259" key="2">
    <source>
        <dbReference type="Pfam" id="PF00004"/>
    </source>
</evidence>
<organism evidence="3 4">
    <name type="scientific">Tetrabaena socialis</name>
    <dbReference type="NCBI Taxonomy" id="47790"/>
    <lineage>
        <taxon>Eukaryota</taxon>
        <taxon>Viridiplantae</taxon>
        <taxon>Chlorophyta</taxon>
        <taxon>core chlorophytes</taxon>
        <taxon>Chlorophyceae</taxon>
        <taxon>CS clade</taxon>
        <taxon>Chlamydomonadales</taxon>
        <taxon>Tetrabaenaceae</taxon>
        <taxon>Tetrabaena</taxon>
    </lineage>
</organism>
<keyword evidence="4" id="KW-1185">Reference proteome</keyword>
<feature type="non-terminal residue" evidence="3">
    <location>
        <position position="282"/>
    </location>
</feature>
<dbReference type="PANTHER" id="PTHR23076">
    <property type="entry name" value="METALLOPROTEASE M41 FTSH"/>
    <property type="match status" value="1"/>
</dbReference>
<gene>
    <name evidence="3" type="ORF">TSOC_010848</name>
</gene>
<keyword evidence="3" id="KW-0378">Hydrolase</keyword>
<feature type="region of interest" description="Disordered" evidence="1">
    <location>
        <begin position="162"/>
        <end position="193"/>
    </location>
</feature>
<sequence length="282" mass="29261">MVTVDGLKVFFTLRPDSPLLQARKQQAAAAQLAAQQQLQQQQQARAPFAPATSSTPAAVAGSSSSAAAAAAAAATAERQASNEGASTSAPSPAAAALLAAASATPLYYYTVRPADYSMPYEWLEGNAVPVSAIEHRENHFLTVMGYVLLVAVVLSTLNRLPNRQEQKSPGRRASSPSFSPTGGGGTDGGPVPTTFADVAGVDEAKEELQEIVEYLRSPERFSRLGARPPAGVLLVGPPGTGKTLLAKAVAGEAGVPFFSISASEFVELYVGMGAMRVRELFA</sequence>
<dbReference type="GO" id="GO:0016887">
    <property type="term" value="F:ATP hydrolysis activity"/>
    <property type="evidence" value="ECO:0007669"/>
    <property type="project" value="InterPro"/>
</dbReference>
<dbReference type="EMBL" id="PGGS01000543">
    <property type="protein sequence ID" value="PNH03134.1"/>
    <property type="molecule type" value="Genomic_DNA"/>
</dbReference>
<dbReference type="OrthoDB" id="1413014at2759"/>
<reference evidence="3 4" key="1">
    <citation type="journal article" date="2017" name="Mol. Biol. Evol.">
        <title>The 4-celled Tetrabaena socialis nuclear genome reveals the essential components for genetic control of cell number at the origin of multicellularity in the volvocine lineage.</title>
        <authorList>
            <person name="Featherston J."/>
            <person name="Arakaki Y."/>
            <person name="Hanschen E.R."/>
            <person name="Ferris P.J."/>
            <person name="Michod R.E."/>
            <person name="Olson B.J.S.C."/>
            <person name="Nozaki H."/>
            <person name="Durand P.M."/>
        </authorList>
    </citation>
    <scope>NUCLEOTIDE SEQUENCE [LARGE SCALE GENOMIC DNA]</scope>
    <source>
        <strain evidence="3 4">NIES-571</strain>
    </source>
</reference>
<dbReference type="InterPro" id="IPR003959">
    <property type="entry name" value="ATPase_AAA_core"/>
</dbReference>
<dbReference type="PANTHER" id="PTHR23076:SF49">
    <property type="entry name" value="ATP-DEPENDENT ZINC METALLOPROTEASE FTSH 7, CHLOROPLASTIC"/>
    <property type="match status" value="1"/>
</dbReference>
<dbReference type="SUPFAM" id="SSF52540">
    <property type="entry name" value="P-loop containing nucleoside triphosphate hydrolases"/>
    <property type="match status" value="1"/>
</dbReference>
<dbReference type="Proteomes" id="UP000236333">
    <property type="component" value="Unassembled WGS sequence"/>
</dbReference>
<dbReference type="Pfam" id="PF00004">
    <property type="entry name" value="AAA"/>
    <property type="match status" value="1"/>
</dbReference>
<name>A0A2J7ZS83_9CHLO</name>
<dbReference type="GO" id="GO:0009535">
    <property type="term" value="C:chloroplast thylakoid membrane"/>
    <property type="evidence" value="ECO:0007669"/>
    <property type="project" value="TreeGrafter"/>
</dbReference>
<keyword evidence="3" id="KW-0645">Protease</keyword>
<evidence type="ECO:0000313" key="3">
    <source>
        <dbReference type="EMBL" id="PNH03134.1"/>
    </source>
</evidence>
<keyword evidence="3" id="KW-0482">Metalloprotease</keyword>
<dbReference type="InterPro" id="IPR027417">
    <property type="entry name" value="P-loop_NTPase"/>
</dbReference>
<protein>
    <submittedName>
        <fullName evidence="3">ATP-dependent zinc metalloprotease FTSH 7, chloroplastic</fullName>
    </submittedName>
</protein>
<comment type="caution">
    <text evidence="3">The sequence shown here is derived from an EMBL/GenBank/DDBJ whole genome shotgun (WGS) entry which is preliminary data.</text>
</comment>
<feature type="domain" description="ATPase AAA-type core" evidence="2">
    <location>
        <begin position="232"/>
        <end position="281"/>
    </location>
</feature>
<dbReference type="GO" id="GO:0004176">
    <property type="term" value="F:ATP-dependent peptidase activity"/>
    <property type="evidence" value="ECO:0007669"/>
    <property type="project" value="TreeGrafter"/>
</dbReference>
<dbReference type="GO" id="GO:0008237">
    <property type="term" value="F:metallopeptidase activity"/>
    <property type="evidence" value="ECO:0007669"/>
    <property type="project" value="UniProtKB-KW"/>
</dbReference>
<dbReference type="AlphaFoldDB" id="A0A2J7ZS83"/>
<evidence type="ECO:0000256" key="1">
    <source>
        <dbReference type="SAM" id="MobiDB-lite"/>
    </source>
</evidence>
<proteinExistence type="predicted"/>
<dbReference type="Gene3D" id="3.40.50.300">
    <property type="entry name" value="P-loop containing nucleotide triphosphate hydrolases"/>
    <property type="match status" value="1"/>
</dbReference>
<evidence type="ECO:0000313" key="4">
    <source>
        <dbReference type="Proteomes" id="UP000236333"/>
    </source>
</evidence>